<evidence type="ECO:0000256" key="1">
    <source>
        <dbReference type="SAM" id="MobiDB-lite"/>
    </source>
</evidence>
<evidence type="ECO:0000313" key="2">
    <source>
        <dbReference type="EMBL" id="EGD24293.1"/>
    </source>
</evidence>
<reference evidence="2" key="1">
    <citation type="submission" date="2011-01" db="EMBL/GenBank/DDBJ databases">
        <authorList>
            <person name="Muzny D."/>
            <person name="Qin X."/>
            <person name="Buhay C."/>
            <person name="Dugan-Rocha S."/>
            <person name="Ding Y."/>
            <person name="Chen G."/>
            <person name="Hawes A."/>
            <person name="Holder M."/>
            <person name="Jhangiani S."/>
            <person name="Johnson A."/>
            <person name="Khan Z."/>
            <person name="Li Z."/>
            <person name="Liu W."/>
            <person name="Liu X."/>
            <person name="Perez L."/>
            <person name="Shen H."/>
            <person name="Wang Q."/>
            <person name="Watt J."/>
            <person name="Xi L."/>
            <person name="Xin Y."/>
            <person name="Zhou J."/>
            <person name="Deng J."/>
            <person name="Jiang H."/>
            <person name="Liu Y."/>
            <person name="Qu J."/>
            <person name="Song X.-Z."/>
            <person name="Zhang L."/>
            <person name="Villasana D."/>
            <person name="Johnson A."/>
            <person name="Liu J."/>
            <person name="Liyanage D."/>
            <person name="Lorensuhewa L."/>
            <person name="Robinson T."/>
            <person name="Song A."/>
            <person name="Song B.-B."/>
            <person name="Dinh H."/>
            <person name="Thornton R."/>
            <person name="Coyle M."/>
            <person name="Francisco L."/>
            <person name="Jackson L."/>
            <person name="Javaid M."/>
            <person name="Korchina V."/>
            <person name="Kovar C."/>
            <person name="Mata R."/>
            <person name="Mathew T."/>
            <person name="Ngo R."/>
            <person name="Nguyen L."/>
            <person name="Nguyen N."/>
            <person name="Okwuonu G."/>
            <person name="Ongeri F."/>
            <person name="Pham C."/>
            <person name="Simmons D."/>
            <person name="Wilczek-Boney K."/>
            <person name="Hale W."/>
            <person name="Jakkamsetti A."/>
            <person name="Pham P."/>
            <person name="Ruth R."/>
            <person name="San Lucas F."/>
            <person name="Warren J."/>
            <person name="Zhang J."/>
            <person name="Zhao Z."/>
            <person name="Zhou C."/>
            <person name="Zhu D."/>
            <person name="Lee S."/>
            <person name="Bess C."/>
            <person name="Blankenburg K."/>
            <person name="Forbes L."/>
            <person name="Fu Q."/>
            <person name="Gubbala S."/>
            <person name="Hirani K."/>
            <person name="Jayaseelan J.C."/>
            <person name="Lara F."/>
            <person name="Munidasa M."/>
            <person name="Palculict T."/>
            <person name="Patil S."/>
            <person name="Pu L.-L."/>
            <person name="Saada N."/>
            <person name="Tang L."/>
            <person name="Weissenberger G."/>
            <person name="Zhu Y."/>
            <person name="Hemphill L."/>
            <person name="Shang Y."/>
            <person name="Youmans B."/>
            <person name="Ayvaz T."/>
            <person name="Ross M."/>
            <person name="Santibanez J."/>
            <person name="Aqrawi P."/>
            <person name="Gross S."/>
            <person name="Joshi V."/>
            <person name="Fowler G."/>
            <person name="Nazareth L."/>
            <person name="Reid J."/>
            <person name="Worley K."/>
            <person name="Petrosino J."/>
            <person name="Highlander S."/>
            <person name="Gibbs R."/>
        </authorList>
    </citation>
    <scope>NUCLEOTIDE SEQUENCE [LARGE SCALE GENOMIC DNA]</scope>
    <source>
        <strain evidence="2">ATCC 33707</strain>
    </source>
</reference>
<comment type="caution">
    <text evidence="2">The sequence shown here is derived from an EMBL/GenBank/DDBJ whole genome shotgun (WGS) entry which is preliminary data.</text>
</comment>
<accession>E9T1N8</accession>
<gene>
    <name evidence="2" type="ORF">HMPREF0724_12501</name>
</gene>
<organism evidence="2 3">
    <name type="scientific">Prescottella equi ATCC 33707</name>
    <dbReference type="NCBI Taxonomy" id="525370"/>
    <lineage>
        <taxon>Bacteria</taxon>
        <taxon>Bacillati</taxon>
        <taxon>Actinomycetota</taxon>
        <taxon>Actinomycetes</taxon>
        <taxon>Mycobacteriales</taxon>
        <taxon>Nocardiaceae</taxon>
        <taxon>Prescottella</taxon>
    </lineage>
</organism>
<evidence type="ECO:0000313" key="3">
    <source>
        <dbReference type="Proteomes" id="UP000004245"/>
    </source>
</evidence>
<name>E9T1N8_RHOHA</name>
<dbReference type="AlphaFoldDB" id="E9T1N8"/>
<dbReference type="EMBL" id="ADNW02000010">
    <property type="protein sequence ID" value="EGD24293.1"/>
    <property type="molecule type" value="Genomic_DNA"/>
</dbReference>
<dbReference type="Proteomes" id="UP000004245">
    <property type="component" value="Unassembled WGS sequence"/>
</dbReference>
<dbReference type="HOGENOM" id="CLU_1414194_0_0_11"/>
<proteinExistence type="predicted"/>
<sequence>MQPRWIFAGTQPEKLPLNRASDVAQEDRPVFCDAAGISLILGNPGGSSCCSDGWAGNPWASHSSAEVSVRRAGGKSSQSNWSAFLAASIVEGHCAFRSRYFAMHDLEWPISAGGSMKRVEPCVAKSHHFRAGSHDAPVPTDYAVGAVTGVPVKGGWIPNPRDACTDFAVGPIVGGRPDGGPSDPQRRINLRR</sequence>
<keyword evidence="3" id="KW-1185">Reference proteome</keyword>
<protein>
    <submittedName>
        <fullName evidence="2">Uncharacterized protein</fullName>
    </submittedName>
</protein>
<feature type="region of interest" description="Disordered" evidence="1">
    <location>
        <begin position="171"/>
        <end position="192"/>
    </location>
</feature>